<feature type="domain" description="WYL" evidence="2">
    <location>
        <begin position="169"/>
        <end position="235"/>
    </location>
</feature>
<sequence length="368" mass="38928">MSGKRRADNVTDGARASDGAKDRKGSAAATTRLSTRLARLLNMVPYFQANPGISAAEAAAELGVSTKQLMTDLNQLWMCGLPGYGPGDLIDLSFSEESIEVTFSAGIDRPLRLTSLEATALLVALRSIADLPGMVDPSAAHAAIAKIESAIAGREFAGPSLPVPVEAPAVATVRSALEHDHALRLVYYSASRDVVSERVVDPIRIVLVDNNSYLQAWCRQAEGVRLFRLDRIEEAAELDEPARPPAEAAADETAALDLFVDDPAVPLARLLIRPDYAWVLEQYPMHKVTTHPDGSVEATMRFATLDWMARLLLGFGAGVTVLGPAELVTAVRERSSSALAAYAAAGADNAFSAGGSTFATGFEGVGPA</sequence>
<proteinExistence type="predicted"/>
<evidence type="ECO:0000313" key="7">
    <source>
        <dbReference type="Proteomes" id="UP000037179"/>
    </source>
</evidence>
<dbReference type="PANTHER" id="PTHR34580">
    <property type="match status" value="1"/>
</dbReference>
<dbReference type="PIRSF" id="PIRSF016838">
    <property type="entry name" value="PafC"/>
    <property type="match status" value="1"/>
</dbReference>
<dbReference type="EMBL" id="BBYQ01000088">
    <property type="protein sequence ID" value="GAP30616.1"/>
    <property type="molecule type" value="Genomic_DNA"/>
</dbReference>
<dbReference type="PANTHER" id="PTHR34580:SF1">
    <property type="entry name" value="PROTEIN PAFC"/>
    <property type="match status" value="1"/>
</dbReference>
<evidence type="ECO:0000259" key="2">
    <source>
        <dbReference type="Pfam" id="PF13280"/>
    </source>
</evidence>
<accession>A0A0B8NJ16</accession>
<dbReference type="EMBL" id="CP017839">
    <property type="protein sequence ID" value="APA99126.1"/>
    <property type="molecule type" value="Genomic_DNA"/>
</dbReference>
<dbReference type="AlphaFoldDB" id="A0A0B8NJ16"/>
<dbReference type="PROSITE" id="PS52050">
    <property type="entry name" value="WYL"/>
    <property type="match status" value="1"/>
</dbReference>
<dbReference type="InterPro" id="IPR051534">
    <property type="entry name" value="CBASS_pafABC_assoc_protein"/>
</dbReference>
<evidence type="ECO:0000259" key="4">
    <source>
        <dbReference type="Pfam" id="PF25583"/>
    </source>
</evidence>
<evidence type="ECO:0000313" key="5">
    <source>
        <dbReference type="EMBL" id="APA99126.1"/>
    </source>
</evidence>
<feature type="region of interest" description="Disordered" evidence="1">
    <location>
        <begin position="1"/>
        <end position="30"/>
    </location>
</feature>
<dbReference type="OrthoDB" id="5174471at2"/>
<feature type="domain" description="WCX" evidence="4">
    <location>
        <begin position="267"/>
        <end position="336"/>
    </location>
</feature>
<reference evidence="5 8" key="3">
    <citation type="submission" date="2016-10" db="EMBL/GenBank/DDBJ databases">
        <title>Genome sequence of Nocardia seriolae strain EM150506, isolated from Anguila japonica.</title>
        <authorList>
            <person name="Han H.-J."/>
        </authorList>
    </citation>
    <scope>NUCLEOTIDE SEQUENCE [LARGE SCALE GENOMIC DNA]</scope>
    <source>
        <strain evidence="5 8">EM150506</strain>
    </source>
</reference>
<dbReference type="Proteomes" id="UP000037179">
    <property type="component" value="Unassembled WGS sequence"/>
</dbReference>
<evidence type="ECO:0000313" key="6">
    <source>
        <dbReference type="EMBL" id="GAP30616.1"/>
    </source>
</evidence>
<name>A0A0B8NJ16_9NOCA</name>
<evidence type="ECO:0000256" key="1">
    <source>
        <dbReference type="SAM" id="MobiDB-lite"/>
    </source>
</evidence>
<dbReference type="InterPro" id="IPR028349">
    <property type="entry name" value="PafC-like"/>
</dbReference>
<evidence type="ECO:0000259" key="3">
    <source>
        <dbReference type="Pfam" id="PF19187"/>
    </source>
</evidence>
<dbReference type="InterPro" id="IPR057727">
    <property type="entry name" value="WCX_dom"/>
</dbReference>
<dbReference type="InterPro" id="IPR043839">
    <property type="entry name" value="PafC_HTH"/>
</dbReference>
<organism evidence="6 7">
    <name type="scientific">Nocardia seriolae</name>
    <dbReference type="NCBI Taxonomy" id="37332"/>
    <lineage>
        <taxon>Bacteria</taxon>
        <taxon>Bacillati</taxon>
        <taxon>Actinomycetota</taxon>
        <taxon>Actinomycetes</taxon>
        <taxon>Mycobacteriales</taxon>
        <taxon>Nocardiaceae</taxon>
        <taxon>Nocardia</taxon>
    </lineage>
</organism>
<gene>
    <name evidence="5" type="ORF">NS506_05080</name>
    <name evidence="6" type="ORF">NSK11_contig00088-0022</name>
</gene>
<dbReference type="InterPro" id="IPR026881">
    <property type="entry name" value="WYL_dom"/>
</dbReference>
<dbReference type="Pfam" id="PF19187">
    <property type="entry name" value="HTH_PafC"/>
    <property type="match status" value="1"/>
</dbReference>
<evidence type="ECO:0000313" key="8">
    <source>
        <dbReference type="Proteomes" id="UP000180166"/>
    </source>
</evidence>
<reference evidence="7" key="1">
    <citation type="submission" date="2015-07" db="EMBL/GenBank/DDBJ databases">
        <title>Nocardia seriolae U-1 whole genome shotgun sequence.</title>
        <authorList>
            <person name="Imajoh M."/>
            <person name="Fukumoto Y."/>
            <person name="Sukeda M."/>
            <person name="Yamane J."/>
            <person name="Yamasaki K."/>
            <person name="Shimizu M."/>
            <person name="Ohnishi K."/>
            <person name="Oshima S."/>
        </authorList>
    </citation>
    <scope>NUCLEOTIDE SEQUENCE [LARGE SCALE GENOMIC DNA]</scope>
    <source>
        <strain evidence="7">U-1</strain>
    </source>
</reference>
<protein>
    <submittedName>
        <fullName evidence="5 6">protein PafC</fullName>
    </submittedName>
</protein>
<keyword evidence="7" id="KW-1185">Reference proteome</keyword>
<dbReference type="Pfam" id="PF25583">
    <property type="entry name" value="WCX"/>
    <property type="match status" value="1"/>
</dbReference>
<dbReference type="Proteomes" id="UP000180166">
    <property type="component" value="Chromosome"/>
</dbReference>
<dbReference type="Pfam" id="PF13280">
    <property type="entry name" value="WYL"/>
    <property type="match status" value="1"/>
</dbReference>
<reference evidence="6 7" key="2">
    <citation type="journal article" date="2016" name="Genome Announc.">
        <title>Draft Genome Sequence of Erythromycin- and Oxytetracycline-Sensitive Nocardia seriolae Strain U-1 (NBRC 110359).</title>
        <authorList>
            <person name="Imajoh M."/>
            <person name="Sukeda M."/>
            <person name="Shimizu M."/>
            <person name="Yamane J."/>
            <person name="Ohnishi K."/>
            <person name="Oshima S."/>
        </authorList>
    </citation>
    <scope>NUCLEOTIDE SEQUENCE [LARGE SCALE GENOMIC DNA]</scope>
    <source>
        <strain evidence="6 7">U-1</strain>
    </source>
</reference>
<dbReference type="KEGG" id="nsr:NS506_05080"/>
<feature type="domain" description="PafC HTH" evidence="3">
    <location>
        <begin position="35"/>
        <end position="148"/>
    </location>
</feature>